<evidence type="ECO:0000256" key="6">
    <source>
        <dbReference type="SAM" id="MobiDB-lite"/>
    </source>
</evidence>
<evidence type="ECO:0000313" key="10">
    <source>
        <dbReference type="Proteomes" id="UP000071392"/>
    </source>
</evidence>
<comment type="caution">
    <text evidence="9">The sequence shown here is derived from an EMBL/GenBank/DDBJ whole genome shotgun (WGS) entry which is preliminary data.</text>
</comment>
<comment type="subunit">
    <text evidence="5">Part of the 50S ribosomal subunit; part of the 5S rRNA/L5/L18/L25 subcomplex. Contacts the 5S rRNA. Binds to the 5S rRNA independently of L5 and L18.</text>
</comment>
<dbReference type="GO" id="GO:0008097">
    <property type="term" value="F:5S rRNA binding"/>
    <property type="evidence" value="ECO:0007669"/>
    <property type="project" value="InterPro"/>
</dbReference>
<evidence type="ECO:0000256" key="1">
    <source>
        <dbReference type="ARBA" id="ARBA00022730"/>
    </source>
</evidence>
<feature type="region of interest" description="Disordered" evidence="6">
    <location>
        <begin position="1"/>
        <end position="21"/>
    </location>
</feature>
<comment type="function">
    <text evidence="5">This is one of the proteins that binds to the 5S RNA in the ribosome where it forms part of the central protuberance.</text>
</comment>
<dbReference type="Proteomes" id="UP000071392">
    <property type="component" value="Unassembled WGS sequence"/>
</dbReference>
<dbReference type="PANTHER" id="PTHR33284:SF1">
    <property type="entry name" value="RIBOSOMAL PROTEIN L25_GLN-TRNA SYNTHETASE, ANTI-CODON-BINDING DOMAIN-CONTAINING PROTEIN"/>
    <property type="match status" value="1"/>
</dbReference>
<feature type="region of interest" description="Disordered" evidence="6">
    <location>
        <begin position="187"/>
        <end position="211"/>
    </location>
</feature>
<dbReference type="GO" id="GO:0022625">
    <property type="term" value="C:cytosolic large ribosomal subunit"/>
    <property type="evidence" value="ECO:0007669"/>
    <property type="project" value="TreeGrafter"/>
</dbReference>
<dbReference type="GO" id="GO:0006412">
    <property type="term" value="P:translation"/>
    <property type="evidence" value="ECO:0007669"/>
    <property type="project" value="UniProtKB-UniRule"/>
</dbReference>
<dbReference type="NCBIfam" id="TIGR00731">
    <property type="entry name" value="bL25_bact_ctc"/>
    <property type="match status" value="1"/>
</dbReference>
<dbReference type="GO" id="GO:0003735">
    <property type="term" value="F:structural constituent of ribosome"/>
    <property type="evidence" value="ECO:0007669"/>
    <property type="project" value="InterPro"/>
</dbReference>
<dbReference type="Gene3D" id="2.170.120.20">
    <property type="entry name" value="Ribosomal protein L25, beta domain"/>
    <property type="match status" value="1"/>
</dbReference>
<keyword evidence="3 5" id="KW-0689">Ribosomal protein</keyword>
<dbReference type="Pfam" id="PF14693">
    <property type="entry name" value="Ribosomal_TL5_C"/>
    <property type="match status" value="1"/>
</dbReference>
<feature type="compositionally biased region" description="Basic and acidic residues" evidence="6">
    <location>
        <begin position="201"/>
        <end position="211"/>
    </location>
</feature>
<dbReference type="InterPro" id="IPR020057">
    <property type="entry name" value="Ribosomal_bL25_b-dom"/>
</dbReference>
<dbReference type="PANTHER" id="PTHR33284">
    <property type="entry name" value="RIBOSOMAL PROTEIN L25/GLN-TRNA SYNTHETASE, ANTI-CODON-BINDING DOMAIN-CONTAINING PROTEIN"/>
    <property type="match status" value="1"/>
</dbReference>
<dbReference type="RefSeq" id="WP_068712776.1">
    <property type="nucleotide sequence ID" value="NZ_LSZP01000051.1"/>
</dbReference>
<dbReference type="STRING" id="1548208.AXK12_07070"/>
<dbReference type="InterPro" id="IPR029751">
    <property type="entry name" value="Ribosomal_L25_dom"/>
</dbReference>
<dbReference type="CDD" id="cd00495">
    <property type="entry name" value="Ribosomal_L25_TL5_CTC"/>
    <property type="match status" value="1"/>
</dbReference>
<dbReference type="SUPFAM" id="SSF50715">
    <property type="entry name" value="Ribosomal protein L25-like"/>
    <property type="match status" value="1"/>
</dbReference>
<evidence type="ECO:0000256" key="3">
    <source>
        <dbReference type="ARBA" id="ARBA00022980"/>
    </source>
</evidence>
<comment type="similarity">
    <text evidence="5">Belongs to the bacterial ribosomal protein bL25 family. CTC subfamily.</text>
</comment>
<dbReference type="OrthoDB" id="9790002at2"/>
<reference evidence="9 10" key="1">
    <citation type="submission" date="2016-02" db="EMBL/GenBank/DDBJ databases">
        <authorList>
            <person name="Wen L."/>
            <person name="He K."/>
            <person name="Yang H."/>
        </authorList>
    </citation>
    <scope>NUCLEOTIDE SEQUENCE [LARGE SCALE GENOMIC DNA]</scope>
    <source>
        <strain evidence="9 10">CV41</strain>
    </source>
</reference>
<dbReference type="EMBL" id="LSZP01000051">
    <property type="protein sequence ID" value="KXU34695.1"/>
    <property type="molecule type" value="Genomic_DNA"/>
</dbReference>
<proteinExistence type="inferred from homology"/>
<keyword evidence="1 5" id="KW-0699">rRNA-binding</keyword>
<dbReference type="HAMAP" id="MF_01334">
    <property type="entry name" value="Ribosomal_bL25_CTC"/>
    <property type="match status" value="1"/>
</dbReference>
<feature type="domain" description="Large ribosomal subunit protein bL25 L25" evidence="7">
    <location>
        <begin position="6"/>
        <end position="95"/>
    </location>
</feature>
<feature type="domain" description="Large ribosomal subunit protein bL25 beta" evidence="8">
    <location>
        <begin position="103"/>
        <end position="186"/>
    </location>
</feature>
<keyword evidence="10" id="KW-1185">Reference proteome</keyword>
<dbReference type="Pfam" id="PF01386">
    <property type="entry name" value="Ribosomal_L25p"/>
    <property type="match status" value="1"/>
</dbReference>
<evidence type="ECO:0000256" key="4">
    <source>
        <dbReference type="ARBA" id="ARBA00023274"/>
    </source>
</evidence>
<evidence type="ECO:0000259" key="8">
    <source>
        <dbReference type="Pfam" id="PF14693"/>
    </source>
</evidence>
<feature type="compositionally biased region" description="Polar residues" evidence="6">
    <location>
        <begin position="1"/>
        <end position="12"/>
    </location>
</feature>
<evidence type="ECO:0000256" key="2">
    <source>
        <dbReference type="ARBA" id="ARBA00022884"/>
    </source>
</evidence>
<evidence type="ECO:0000259" key="7">
    <source>
        <dbReference type="Pfam" id="PF01386"/>
    </source>
</evidence>
<dbReference type="InterPro" id="IPR001021">
    <property type="entry name" value="Ribosomal_bL25_long"/>
</dbReference>
<dbReference type="InterPro" id="IPR020056">
    <property type="entry name" value="Rbsml_bL25/Gln-tRNA_synth_N"/>
</dbReference>
<dbReference type="InterPro" id="IPR011035">
    <property type="entry name" value="Ribosomal_bL25/Gln-tRNA_synth"/>
</dbReference>
<sequence>MSQYTLNTQARTQKGRSASRRLRKANRVPAILYGKHSAPEGLSVETPEFTKLLKAVGGRAVLVELSIEGRAEKALSFIQEVQRDPITDRFLHIDFQAVKADEKIELEVPVRTKGEAVGVKTQGGVLEVIAHQLRIRCLPADLPSSVEIDVSALKVGEVLKVGDLAELSGVEFLDAKGHPVLSCVEPVGEAGGGTANPAADAKADAKKGGKK</sequence>
<gene>
    <name evidence="5" type="primary">rplY</name>
    <name evidence="5" type="synonym">ctc</name>
    <name evidence="9" type="ORF">AXK12_07070</name>
</gene>
<evidence type="ECO:0000256" key="5">
    <source>
        <dbReference type="HAMAP-Rule" id="MF_01334"/>
    </source>
</evidence>
<keyword evidence="4 5" id="KW-0687">Ribonucleoprotein</keyword>
<dbReference type="InterPro" id="IPR020930">
    <property type="entry name" value="Ribosomal_uL5_bac-type"/>
</dbReference>
<organism evidence="9 10">
    <name type="scientific">Cephaloticoccus capnophilus</name>
    <dbReference type="NCBI Taxonomy" id="1548208"/>
    <lineage>
        <taxon>Bacteria</taxon>
        <taxon>Pseudomonadati</taxon>
        <taxon>Verrucomicrobiota</taxon>
        <taxon>Opitutia</taxon>
        <taxon>Opitutales</taxon>
        <taxon>Opitutaceae</taxon>
        <taxon>Cephaloticoccus</taxon>
    </lineage>
</organism>
<keyword evidence="2 5" id="KW-0694">RNA-binding</keyword>
<name>A0A139SJE7_9BACT</name>
<dbReference type="Gene3D" id="2.40.240.10">
    <property type="entry name" value="Ribosomal Protein L25, Chain P"/>
    <property type="match status" value="1"/>
</dbReference>
<dbReference type="InterPro" id="IPR037121">
    <property type="entry name" value="Ribosomal_bL25_C"/>
</dbReference>
<evidence type="ECO:0000313" key="9">
    <source>
        <dbReference type="EMBL" id="KXU34695.1"/>
    </source>
</evidence>
<protein>
    <recommendedName>
        <fullName evidence="5">Large ribosomal subunit protein bL25</fullName>
    </recommendedName>
    <alternativeName>
        <fullName evidence="5">General stress protein CTC</fullName>
    </alternativeName>
</protein>
<accession>A0A139SJE7</accession>
<dbReference type="AlphaFoldDB" id="A0A139SJE7"/>